<protein>
    <submittedName>
        <fullName evidence="1">Uncharacterized protein</fullName>
    </submittedName>
</protein>
<dbReference type="RefSeq" id="XP_001432371.1">
    <property type="nucleotide sequence ID" value="XM_001432334.1"/>
</dbReference>
<keyword evidence="2" id="KW-1185">Reference proteome</keyword>
<reference evidence="1 2" key="1">
    <citation type="journal article" date="2006" name="Nature">
        <title>Global trends of whole-genome duplications revealed by the ciliate Paramecium tetraurelia.</title>
        <authorList>
            <consortium name="Genoscope"/>
            <person name="Aury J.-M."/>
            <person name="Jaillon O."/>
            <person name="Duret L."/>
            <person name="Noel B."/>
            <person name="Jubin C."/>
            <person name="Porcel B.M."/>
            <person name="Segurens B."/>
            <person name="Daubin V."/>
            <person name="Anthouard V."/>
            <person name="Aiach N."/>
            <person name="Arnaiz O."/>
            <person name="Billaut A."/>
            <person name="Beisson J."/>
            <person name="Blanc I."/>
            <person name="Bouhouche K."/>
            <person name="Camara F."/>
            <person name="Duharcourt S."/>
            <person name="Guigo R."/>
            <person name="Gogendeau D."/>
            <person name="Katinka M."/>
            <person name="Keller A.-M."/>
            <person name="Kissmehl R."/>
            <person name="Klotz C."/>
            <person name="Koll F."/>
            <person name="Le Moue A."/>
            <person name="Lepere C."/>
            <person name="Malinsky S."/>
            <person name="Nowacki M."/>
            <person name="Nowak J.K."/>
            <person name="Plattner H."/>
            <person name="Poulain J."/>
            <person name="Ruiz F."/>
            <person name="Serrano V."/>
            <person name="Zagulski M."/>
            <person name="Dessen P."/>
            <person name="Betermier M."/>
            <person name="Weissenbach J."/>
            <person name="Scarpelli C."/>
            <person name="Schachter V."/>
            <person name="Sperling L."/>
            <person name="Meyer E."/>
            <person name="Cohen J."/>
            <person name="Wincker P."/>
        </authorList>
    </citation>
    <scope>NUCLEOTIDE SEQUENCE [LARGE SCALE GENOMIC DNA]</scope>
    <source>
        <strain evidence="1 2">Stock d4-2</strain>
    </source>
</reference>
<organism evidence="1 2">
    <name type="scientific">Paramecium tetraurelia</name>
    <dbReference type="NCBI Taxonomy" id="5888"/>
    <lineage>
        <taxon>Eukaryota</taxon>
        <taxon>Sar</taxon>
        <taxon>Alveolata</taxon>
        <taxon>Ciliophora</taxon>
        <taxon>Intramacronucleata</taxon>
        <taxon>Oligohymenophorea</taxon>
        <taxon>Peniculida</taxon>
        <taxon>Parameciidae</taxon>
        <taxon>Paramecium</taxon>
    </lineage>
</organism>
<proteinExistence type="predicted"/>
<evidence type="ECO:0000313" key="2">
    <source>
        <dbReference type="Proteomes" id="UP000000600"/>
    </source>
</evidence>
<dbReference type="Proteomes" id="UP000000600">
    <property type="component" value="Unassembled WGS sequence"/>
</dbReference>
<dbReference type="HOGENOM" id="CLU_1638642_0_0_1"/>
<dbReference type="GeneID" id="5018156"/>
<dbReference type="KEGG" id="ptm:GSPATT00034452001"/>
<dbReference type="InParanoid" id="A0C2F7"/>
<gene>
    <name evidence="1" type="ORF">GSPATT00034452001</name>
</gene>
<dbReference type="EMBL" id="CT868035">
    <property type="protein sequence ID" value="CAK64974.1"/>
    <property type="molecule type" value="Genomic_DNA"/>
</dbReference>
<sequence length="162" mass="19296">MVSSGRQNWMYGMCLEKRDCMLVDRDNQVRVIDSSRRIVPKISQVLDDLKISQVLNDLKIKNQIQEKEFTNYLSQYQLFKRSIRSNHQLLQLTQKIKEQCKEDECLIVYEQRKAKIWDFEGAVVNETKKYQQPTKILRLIPKTSEMGEFTKIIDNSDFLQMK</sequence>
<accession>A0C2F7</accession>
<evidence type="ECO:0000313" key="1">
    <source>
        <dbReference type="EMBL" id="CAK64974.1"/>
    </source>
</evidence>
<dbReference type="AlphaFoldDB" id="A0C2F7"/>
<name>A0C2F7_PARTE</name>